<dbReference type="InterPro" id="IPR011335">
    <property type="entry name" value="Restrct_endonuc-II-like"/>
</dbReference>
<protein>
    <recommendedName>
        <fullName evidence="1">Putative restriction endonuclease domain-containing protein</fullName>
    </recommendedName>
</protein>
<dbReference type="PANTHER" id="PTHR34107">
    <property type="entry name" value="SLL0198 PROTEIN-RELATED"/>
    <property type="match status" value="1"/>
</dbReference>
<dbReference type="EMBL" id="CP036273">
    <property type="protein sequence ID" value="QDU19901.1"/>
    <property type="molecule type" value="Genomic_DNA"/>
</dbReference>
<name>A0A517XQZ6_9BACT</name>
<dbReference type="InterPro" id="IPR008538">
    <property type="entry name" value="Uma2"/>
</dbReference>
<gene>
    <name evidence="2" type="ORF">ETAA1_18400</name>
</gene>
<evidence type="ECO:0000259" key="1">
    <source>
        <dbReference type="Pfam" id="PF05685"/>
    </source>
</evidence>
<keyword evidence="3" id="KW-1185">Reference proteome</keyword>
<accession>A0A517XQZ6</accession>
<sequence length="191" mass="21210">MNVLAHPPRLAAEEFEKLADNSRYELVNGCLKERHTGSISSWIGGILYARLLEYATAQRYGWVFHADAGFDCFPRGNVRYPDVSAVRFGRLPDEQLPQGHMKLAPDFAAEVVSPNDKAGELEEKLHDYRAAGVGLVWVVYPDTRTARAYRPDRTTTDFEENDVMPGEAVLPGFAVRLGDLFPPPRPGAPPA</sequence>
<evidence type="ECO:0000313" key="3">
    <source>
        <dbReference type="Proteomes" id="UP000319576"/>
    </source>
</evidence>
<feature type="domain" description="Putative restriction endonuclease" evidence="1">
    <location>
        <begin position="13"/>
        <end position="175"/>
    </location>
</feature>
<dbReference type="SUPFAM" id="SSF52980">
    <property type="entry name" value="Restriction endonuclease-like"/>
    <property type="match status" value="1"/>
</dbReference>
<dbReference type="Pfam" id="PF05685">
    <property type="entry name" value="Uma2"/>
    <property type="match status" value="1"/>
</dbReference>
<evidence type="ECO:0000313" key="2">
    <source>
        <dbReference type="EMBL" id="QDU19901.1"/>
    </source>
</evidence>
<dbReference type="OrthoDB" id="1807117at2"/>
<dbReference type="PANTHER" id="PTHR34107:SF1">
    <property type="entry name" value="SLL0198 PROTEIN"/>
    <property type="match status" value="1"/>
</dbReference>
<dbReference type="InterPro" id="IPR012296">
    <property type="entry name" value="Nuclease_put_TT1808"/>
</dbReference>
<reference evidence="2 3" key="1">
    <citation type="submission" date="2019-02" db="EMBL/GenBank/DDBJ databases">
        <title>Deep-cultivation of Planctomycetes and their phenomic and genomic characterization uncovers novel biology.</title>
        <authorList>
            <person name="Wiegand S."/>
            <person name="Jogler M."/>
            <person name="Boedeker C."/>
            <person name="Pinto D."/>
            <person name="Vollmers J."/>
            <person name="Rivas-Marin E."/>
            <person name="Kohn T."/>
            <person name="Peeters S.H."/>
            <person name="Heuer A."/>
            <person name="Rast P."/>
            <person name="Oberbeckmann S."/>
            <person name="Bunk B."/>
            <person name="Jeske O."/>
            <person name="Meyerdierks A."/>
            <person name="Storesund J.E."/>
            <person name="Kallscheuer N."/>
            <person name="Luecker S."/>
            <person name="Lage O.M."/>
            <person name="Pohl T."/>
            <person name="Merkel B.J."/>
            <person name="Hornburger P."/>
            <person name="Mueller R.-W."/>
            <person name="Bruemmer F."/>
            <person name="Labrenz M."/>
            <person name="Spormann A.M."/>
            <person name="Op den Camp H."/>
            <person name="Overmann J."/>
            <person name="Amann R."/>
            <person name="Jetten M.S.M."/>
            <person name="Mascher T."/>
            <person name="Medema M.H."/>
            <person name="Devos D.P."/>
            <person name="Kaster A.-K."/>
            <person name="Ovreas L."/>
            <person name="Rohde M."/>
            <person name="Galperin M.Y."/>
            <person name="Jogler C."/>
        </authorList>
    </citation>
    <scope>NUCLEOTIDE SEQUENCE [LARGE SCALE GENOMIC DNA]</scope>
    <source>
        <strain evidence="2 3">ETA_A1</strain>
    </source>
</reference>
<dbReference type="AlphaFoldDB" id="A0A517XQZ6"/>
<dbReference type="CDD" id="cd06260">
    <property type="entry name" value="DUF820-like"/>
    <property type="match status" value="1"/>
</dbReference>
<dbReference type="RefSeq" id="WP_145236573.1">
    <property type="nucleotide sequence ID" value="NZ_CP036273.1"/>
</dbReference>
<dbReference type="Gene3D" id="3.90.1570.10">
    <property type="entry name" value="tt1808, chain A"/>
    <property type="match status" value="1"/>
</dbReference>
<dbReference type="Proteomes" id="UP000319576">
    <property type="component" value="Chromosome"/>
</dbReference>
<dbReference type="KEGG" id="uli:ETAA1_18400"/>
<organism evidence="2 3">
    <name type="scientific">Urbifossiella limnaea</name>
    <dbReference type="NCBI Taxonomy" id="2528023"/>
    <lineage>
        <taxon>Bacteria</taxon>
        <taxon>Pseudomonadati</taxon>
        <taxon>Planctomycetota</taxon>
        <taxon>Planctomycetia</taxon>
        <taxon>Gemmatales</taxon>
        <taxon>Gemmataceae</taxon>
        <taxon>Urbifossiella</taxon>
    </lineage>
</organism>
<proteinExistence type="predicted"/>